<organism evidence="2 3">
    <name type="scientific">Operophtera brumata</name>
    <name type="common">Winter moth</name>
    <name type="synonym">Phalaena brumata</name>
    <dbReference type="NCBI Taxonomy" id="104452"/>
    <lineage>
        <taxon>Eukaryota</taxon>
        <taxon>Metazoa</taxon>
        <taxon>Ecdysozoa</taxon>
        <taxon>Arthropoda</taxon>
        <taxon>Hexapoda</taxon>
        <taxon>Insecta</taxon>
        <taxon>Pterygota</taxon>
        <taxon>Neoptera</taxon>
        <taxon>Endopterygota</taxon>
        <taxon>Lepidoptera</taxon>
        <taxon>Glossata</taxon>
        <taxon>Ditrysia</taxon>
        <taxon>Geometroidea</taxon>
        <taxon>Geometridae</taxon>
        <taxon>Larentiinae</taxon>
        <taxon>Operophtera</taxon>
    </lineage>
</organism>
<dbReference type="PANTHER" id="PTHR47331:SF5">
    <property type="entry name" value="RIBONUCLEASE H"/>
    <property type="match status" value="1"/>
</dbReference>
<dbReference type="Proteomes" id="UP000037510">
    <property type="component" value="Unassembled WGS sequence"/>
</dbReference>
<sequence>VELVQATKEQDPTWKRVSKKKREQLYKRPTEKKTGKKFLSLDATYVERAERELLMRSQRESCLEDSGKLKNLDIVKEGGLLRIRGRIDAAVGLDRDYKRPIILDSKNYLTRLLITHFHEKFNHGNHATVINECGDTILIVDPTLPRNTWPRGIVVRTYPGPDGRTRNIEARTSHGTFKRPCSKAILLVPGDNPHVSQGASETADTGHRVLRARTSLHSGGLSDGLPTTTTPLHIESQSDAINELTSSVGGPKVNEPNRQKWRRYDITKFVIQGSAQRDENSWLLAGTTLHCADTHTYVDKVDCSLPDSVNYNQKNLYAILPPEVFGGVVGAPRYCHKIVLETGTVVRTCLDGTAANKELTCKNMIEESKTNTPDKKVKSCVVCNENNCNGAGALSMSLPLEV</sequence>
<evidence type="ECO:0000313" key="2">
    <source>
        <dbReference type="EMBL" id="KOB69815.1"/>
    </source>
</evidence>
<dbReference type="InterPro" id="IPR040676">
    <property type="entry name" value="DUF5641"/>
</dbReference>
<dbReference type="PANTHER" id="PTHR47331">
    <property type="entry name" value="PHD-TYPE DOMAIN-CONTAINING PROTEIN"/>
    <property type="match status" value="1"/>
</dbReference>
<gene>
    <name evidence="2" type="ORF">OBRU01_16211</name>
</gene>
<dbReference type="EMBL" id="JTDY01003278">
    <property type="protein sequence ID" value="KOB69815.1"/>
    <property type="molecule type" value="Genomic_DNA"/>
</dbReference>
<dbReference type="AlphaFoldDB" id="A0A0L7L319"/>
<name>A0A0L7L319_OPEBR</name>
<evidence type="ECO:0000259" key="1">
    <source>
        <dbReference type="Pfam" id="PF18701"/>
    </source>
</evidence>
<protein>
    <submittedName>
        <fullName evidence="2">RNase H and integrase-like protein</fullName>
    </submittedName>
</protein>
<keyword evidence="3" id="KW-1185">Reference proteome</keyword>
<proteinExistence type="predicted"/>
<accession>A0A0L7L319</accession>
<feature type="domain" description="DUF5641" evidence="1">
    <location>
        <begin position="131"/>
        <end position="186"/>
    </location>
</feature>
<reference evidence="2 3" key="1">
    <citation type="journal article" date="2015" name="Genome Biol. Evol.">
        <title>The genome of winter moth (Operophtera brumata) provides a genomic perspective on sexual dimorphism and phenology.</title>
        <authorList>
            <person name="Derks M.F."/>
            <person name="Smit S."/>
            <person name="Salis L."/>
            <person name="Schijlen E."/>
            <person name="Bossers A."/>
            <person name="Mateman C."/>
            <person name="Pijl A.S."/>
            <person name="de Ridder D."/>
            <person name="Groenen M.A."/>
            <person name="Visser M.E."/>
            <person name="Megens H.J."/>
        </authorList>
    </citation>
    <scope>NUCLEOTIDE SEQUENCE [LARGE SCALE GENOMIC DNA]</scope>
    <source>
        <strain evidence="2">WM2013NL</strain>
        <tissue evidence="2">Head and thorax</tissue>
    </source>
</reference>
<comment type="caution">
    <text evidence="2">The sequence shown here is derived from an EMBL/GenBank/DDBJ whole genome shotgun (WGS) entry which is preliminary data.</text>
</comment>
<feature type="non-terminal residue" evidence="2">
    <location>
        <position position="1"/>
    </location>
</feature>
<dbReference type="Pfam" id="PF18701">
    <property type="entry name" value="DUF5641"/>
    <property type="match status" value="1"/>
</dbReference>
<evidence type="ECO:0000313" key="3">
    <source>
        <dbReference type="Proteomes" id="UP000037510"/>
    </source>
</evidence>